<sequence>LLFDMKVILLLFVTISSFVIFGHSKSWFDKENTVLEEQNNLNHGFDIVLKLDDSPRHTGLEFMDMIPEPIFSNDEITKLEKNDNKLSNNQISLNEIYDKDNSVEAKKDDFVYEDSIEYESGDTKEEIKNFLENTDGLYSLHDNYEAREYARNHRGPCYRKNMEKEGQKTKPRSWEIPGFEKQIPKTFDWRNANGTNYCSPNRNQHIPVYCGSCWVFGTTGALNDRFNIARKNKWPMTMLSPQEIINCNGKGSCQGGEVFDVLEHAKSKGLVEEGCVNYKAVNEKCDPYHRCGTCWPDRCDPVTNYTKYFIGDYGRVSGRLNMMSEILSKGPIACSMSCTPKFDFGYKNGIYLEKTNTTEPNHIVSVSGWGIDEATNTEYWIVRNSWGEAWGERGWFRIVTSQFQNGTLTGNDLNLGIEKDCYYADPIIILKITDVLKQDQSKKTSTSVKPILPENDSKWLSCWKYVNKDETPPVSFDLNFNEPDITTLKMLAEEAIEKEPKVEIDEEDDSDSTSLTKSEYFDEKLKCNYVGKRLNQRTSSTLDEDMRVDGSFIIDVVGGSVKLEKHISRKSLKFEPFTCDMKILLQKDMYFQWQHINANTFRSVVHLKTRKLGISNMECCDNVISTQNDKNFEIKDKVKFATLPTIIHYFNRNKPYTYKKKSIILKHIELKIKIMNNTLKKASKYFERKKIIIKDEWLSQSIEFYNMSNLTGNIIDFLIQNWLETDIKETTIPKSLPILEHESGYFLADHIFQINSIRRIDISFYSQYITLTEKKMDLSSIYRDNGENQDEESEFNSKSIDSKPKKRCLMLELFDGENTYFCVELEVIDFISESTPPGSKVHISKNIEFCKGIIFIKKSSIVLLGGEVESLRKTNSILNILKSELKLLSQPLPLSLKKDESNTSYKTQKDEIKMSKKIPQISRIIINDYIVPLDTPNLSKYTINSNSKDKENIDTKKSLTNIDKDGGISTLHKLQKNKSSMENLRHISLTEQSEKSNDYSIQNDSLEHYPILSKKTSYNPNLEFNNKKELSMILPNDASRIFSSNSHEKKNIDIYERENTLKRQCKDNRNFFDTTFIDLKKPKIPSIEDILPSETITSIQEAQNLASISFEIYNATVKGNVLRITERLKIEENLWTMKVLIIDDDGSVLECSIANTVIQGFIEMTPEEGLRLKNSNFLRRKREARDRLNCFEDRLKLKNLIFNIRIYPSPNIMPTINKIQTLDQFMCKKH</sequence>
<keyword evidence="4" id="KW-0645">Protease</keyword>
<evidence type="ECO:0000256" key="3">
    <source>
        <dbReference type="ARBA" id="ARBA00012516"/>
    </source>
</evidence>
<keyword evidence="10" id="KW-0325">Glycoprotein</keyword>
<keyword evidence="12" id="KW-1185">Reference proteome</keyword>
<evidence type="ECO:0000313" key="12">
    <source>
        <dbReference type="Proteomes" id="UP000035681"/>
    </source>
</evidence>
<keyword evidence="7" id="KW-0788">Thiol protease</keyword>
<organism evidence="12 13">
    <name type="scientific">Strongyloides stercoralis</name>
    <name type="common">Threadworm</name>
    <dbReference type="NCBI Taxonomy" id="6248"/>
    <lineage>
        <taxon>Eukaryota</taxon>
        <taxon>Metazoa</taxon>
        <taxon>Ecdysozoa</taxon>
        <taxon>Nematoda</taxon>
        <taxon>Chromadorea</taxon>
        <taxon>Rhabditida</taxon>
        <taxon>Tylenchina</taxon>
        <taxon>Panagrolaimomorpha</taxon>
        <taxon>Strongyloidoidea</taxon>
        <taxon>Strongyloididae</taxon>
        <taxon>Strongyloides</taxon>
    </lineage>
</organism>
<dbReference type="InterPro" id="IPR013894">
    <property type="entry name" value="RMI1_OB"/>
</dbReference>
<dbReference type="WBParaSite" id="TCONS_00011102.p1">
    <property type="protein sequence ID" value="TCONS_00011102.p1"/>
    <property type="gene ID" value="XLOC_005183"/>
</dbReference>
<dbReference type="Proteomes" id="UP000035681">
    <property type="component" value="Unplaced"/>
</dbReference>
<dbReference type="SMART" id="SM00645">
    <property type="entry name" value="Pept_C1"/>
    <property type="match status" value="1"/>
</dbReference>
<name>A0AAF5DEG6_STRER</name>
<protein>
    <recommendedName>
        <fullName evidence="3">cathepsin X</fullName>
        <ecNumber evidence="3">3.4.18.1</ecNumber>
    </recommendedName>
</protein>
<dbReference type="InterPro" id="IPR038765">
    <property type="entry name" value="Papain-like_cys_pep_sf"/>
</dbReference>
<feature type="domain" description="Peptidase C1A papain C-terminal" evidence="11">
    <location>
        <begin position="183"/>
        <end position="425"/>
    </location>
</feature>
<dbReference type="Gene3D" id="2.40.50.770">
    <property type="entry name" value="RecQ-mediated genome instability protein Rmi1, C-terminal domain"/>
    <property type="match status" value="1"/>
</dbReference>
<dbReference type="SUPFAM" id="SSF54001">
    <property type="entry name" value="Cysteine proteinases"/>
    <property type="match status" value="1"/>
</dbReference>
<evidence type="ECO:0000256" key="2">
    <source>
        <dbReference type="ARBA" id="ARBA00008455"/>
    </source>
</evidence>
<dbReference type="PANTHER" id="PTHR12411">
    <property type="entry name" value="CYSTEINE PROTEASE FAMILY C1-RELATED"/>
    <property type="match status" value="1"/>
</dbReference>
<reference evidence="13" key="1">
    <citation type="submission" date="2024-02" db="UniProtKB">
        <authorList>
            <consortium name="WormBaseParasite"/>
        </authorList>
    </citation>
    <scope>IDENTIFICATION</scope>
</reference>
<dbReference type="EC" id="3.4.18.1" evidence="3"/>
<evidence type="ECO:0000256" key="5">
    <source>
        <dbReference type="ARBA" id="ARBA00022729"/>
    </source>
</evidence>
<evidence type="ECO:0000256" key="10">
    <source>
        <dbReference type="ARBA" id="ARBA00023180"/>
    </source>
</evidence>
<evidence type="ECO:0000313" key="13">
    <source>
        <dbReference type="WBParaSite" id="TCONS_00011102.p1"/>
    </source>
</evidence>
<dbReference type="InterPro" id="IPR042470">
    <property type="entry name" value="RMI1_N_C_sf"/>
</dbReference>
<comment type="similarity">
    <text evidence="2">Belongs to the peptidase C1 family.</text>
</comment>
<proteinExistence type="inferred from homology"/>
<evidence type="ECO:0000256" key="6">
    <source>
        <dbReference type="ARBA" id="ARBA00022801"/>
    </source>
</evidence>
<dbReference type="FunFam" id="3.90.70.10:FF:000158">
    <property type="entry name" value="CathePsin Z"/>
    <property type="match status" value="1"/>
</dbReference>
<evidence type="ECO:0000256" key="7">
    <source>
        <dbReference type="ARBA" id="ARBA00022807"/>
    </source>
</evidence>
<evidence type="ECO:0000256" key="1">
    <source>
        <dbReference type="ARBA" id="ARBA00001594"/>
    </source>
</evidence>
<evidence type="ECO:0000256" key="9">
    <source>
        <dbReference type="ARBA" id="ARBA00023157"/>
    </source>
</evidence>
<dbReference type="Pfam" id="PF08585">
    <property type="entry name" value="RMI1_N_C"/>
    <property type="match status" value="1"/>
</dbReference>
<evidence type="ECO:0000259" key="11">
    <source>
        <dbReference type="SMART" id="SM00645"/>
    </source>
</evidence>
<dbReference type="InterPro" id="IPR025661">
    <property type="entry name" value="Pept_asp_AS"/>
</dbReference>
<dbReference type="AlphaFoldDB" id="A0AAF5DEG6"/>
<dbReference type="InterPro" id="IPR033157">
    <property type="entry name" value="CTSZ"/>
</dbReference>
<keyword evidence="5" id="KW-0732">Signal</keyword>
<dbReference type="GO" id="GO:0016807">
    <property type="term" value="F:cysteine-type carboxypeptidase activity"/>
    <property type="evidence" value="ECO:0007669"/>
    <property type="project" value="UniProtKB-EC"/>
</dbReference>
<keyword evidence="9" id="KW-1015">Disulfide bond</keyword>
<dbReference type="InterPro" id="IPR000668">
    <property type="entry name" value="Peptidase_C1A_C"/>
</dbReference>
<dbReference type="Gene3D" id="3.90.70.10">
    <property type="entry name" value="Cysteine proteinases"/>
    <property type="match status" value="1"/>
</dbReference>
<dbReference type="GO" id="GO:0006508">
    <property type="term" value="P:proteolysis"/>
    <property type="evidence" value="ECO:0007669"/>
    <property type="project" value="UniProtKB-KW"/>
</dbReference>
<comment type="catalytic activity">
    <reaction evidence="1">
        <text>Release of C-terminal amino acid residues with broad specificity, but lacks action on C-terminal proline. Shows weak endopeptidase activity.</text>
        <dbReference type="EC" id="3.4.18.1"/>
    </reaction>
</comment>
<dbReference type="PROSITE" id="PS00640">
    <property type="entry name" value="THIOL_PROTEASE_ASN"/>
    <property type="match status" value="1"/>
</dbReference>
<dbReference type="CDD" id="cd02698">
    <property type="entry name" value="Peptidase_C1A_CathepsinX"/>
    <property type="match status" value="1"/>
</dbReference>
<evidence type="ECO:0000256" key="4">
    <source>
        <dbReference type="ARBA" id="ARBA00022670"/>
    </source>
</evidence>
<dbReference type="Pfam" id="PF00112">
    <property type="entry name" value="Peptidase_C1"/>
    <property type="match status" value="1"/>
</dbReference>
<evidence type="ECO:0000256" key="8">
    <source>
        <dbReference type="ARBA" id="ARBA00023145"/>
    </source>
</evidence>
<dbReference type="InterPro" id="IPR013128">
    <property type="entry name" value="Peptidase_C1A"/>
</dbReference>
<keyword evidence="6" id="KW-0378">Hydrolase</keyword>
<keyword evidence="8" id="KW-0865">Zymogen</keyword>
<accession>A0AAF5DEG6</accession>